<proteinExistence type="inferred from homology"/>
<evidence type="ECO:0000256" key="4">
    <source>
        <dbReference type="ARBA" id="ARBA00022927"/>
    </source>
</evidence>
<dbReference type="Gene3D" id="1.10.3450.20">
    <property type="match status" value="1"/>
</dbReference>
<keyword evidence="2 8" id="KW-0813">Transport</keyword>
<keyword evidence="7 8" id="KW-0539">Nucleus</keyword>
<keyword evidence="8" id="KW-0472">Membrane</keyword>
<keyword evidence="4" id="KW-0653">Protein transport</keyword>
<keyword evidence="5 8" id="KW-0811">Translocation</keyword>
<dbReference type="GO" id="GO:0006606">
    <property type="term" value="P:protein import into nucleus"/>
    <property type="evidence" value="ECO:0007669"/>
    <property type="project" value="TreeGrafter"/>
</dbReference>
<dbReference type="Gene3D" id="1.20.190.50">
    <property type="match status" value="1"/>
</dbReference>
<keyword evidence="6 8" id="KW-0906">Nuclear pore complex</keyword>
<evidence type="ECO:0000313" key="10">
    <source>
        <dbReference type="Proteomes" id="UP001249851"/>
    </source>
</evidence>
<evidence type="ECO:0000256" key="6">
    <source>
        <dbReference type="ARBA" id="ARBA00023132"/>
    </source>
</evidence>
<dbReference type="GO" id="GO:0017056">
    <property type="term" value="F:structural constituent of nuclear pore"/>
    <property type="evidence" value="ECO:0007669"/>
    <property type="project" value="UniProtKB-UniRule"/>
</dbReference>
<reference evidence="9" key="1">
    <citation type="journal article" date="2023" name="G3 (Bethesda)">
        <title>Whole genome assembly and annotation of the endangered Caribbean coral Acropora cervicornis.</title>
        <authorList>
            <person name="Selwyn J.D."/>
            <person name="Vollmer S.V."/>
        </authorList>
    </citation>
    <scope>NUCLEOTIDE SEQUENCE</scope>
    <source>
        <strain evidence="9">K2</strain>
    </source>
</reference>
<dbReference type="GO" id="GO:0031965">
    <property type="term" value="C:nuclear membrane"/>
    <property type="evidence" value="ECO:0007669"/>
    <property type="project" value="UniProtKB-SubCell"/>
</dbReference>
<organism evidence="9 10">
    <name type="scientific">Acropora cervicornis</name>
    <name type="common">Staghorn coral</name>
    <dbReference type="NCBI Taxonomy" id="6130"/>
    <lineage>
        <taxon>Eukaryota</taxon>
        <taxon>Metazoa</taxon>
        <taxon>Cnidaria</taxon>
        <taxon>Anthozoa</taxon>
        <taxon>Hexacorallia</taxon>
        <taxon>Scleractinia</taxon>
        <taxon>Astrocoeniina</taxon>
        <taxon>Acroporidae</taxon>
        <taxon>Acropora</taxon>
    </lineage>
</organism>
<comment type="caution">
    <text evidence="9">The sequence shown here is derived from an EMBL/GenBank/DDBJ whole genome shotgun (WGS) entry which is preliminary data.</text>
</comment>
<evidence type="ECO:0000256" key="7">
    <source>
        <dbReference type="ARBA" id="ARBA00023242"/>
    </source>
</evidence>
<dbReference type="Proteomes" id="UP001249851">
    <property type="component" value="Unassembled WGS sequence"/>
</dbReference>
<comment type="similarity">
    <text evidence="1 8">Belongs to the nucleoporin Nup84/Nup107 family.</text>
</comment>
<reference evidence="9" key="2">
    <citation type="journal article" date="2023" name="Science">
        <title>Genomic signatures of disease resistance in endangered staghorn corals.</title>
        <authorList>
            <person name="Vollmer S.V."/>
            <person name="Selwyn J.D."/>
            <person name="Despard B.A."/>
            <person name="Roesel C.L."/>
        </authorList>
    </citation>
    <scope>NUCLEOTIDE SEQUENCE</scope>
    <source>
        <strain evidence="9">K2</strain>
    </source>
</reference>
<gene>
    <name evidence="9" type="ORF">P5673_019064</name>
</gene>
<sequence length="720" mass="83225">MAASFIRKQYSKLWIHQWRQQTKLEVGALSETEFDLTSEHGSYLSEGLGPLSSQPPPISMLGSLSFMETGGSGQPLIPNEPLTPHDAQDFALRSTEDLSQFTGNVTVSFAKDPLDADSSRLYEEFMNAMTSSPDTQQIFDACREHRRRLNRLIRQTTPEKTKFSHQVDIEDLISQESYTWRLIGSLYSDRLQNGTSDEEVVLPEFVGKHWSEKTIVEKLYEMEASTRQSQIVIDWLEKNAEDWLEIFLEAETVEYFSESVYWENTLHALKQGGGNLGRRRPLVTEMDPDAPGRQNRPLHDLDQAQDLCERSNQYWRAASLEGWKLWHDPNMNGGLENTALAATEGNENRDLWKKCCWGLCEKSNYSIYEKAIYAALCGNLSKLLPVCKSWEDYLWAFFKVMVDVRVEQVIRLHPRAGNPLENLPPEFWDQKFDRKNAHLVLFLKSSGIESETDPDHCVAILKAYVQVLIDEKQIDLVATYTATLPPEIQTRTYAYFLEGLDVPLITKTVVENIRGKRSEALKQSNAIIRCFIATRKHAAAREVFQKIPPDSIDVIHKQWELTEAMDGFDYWFQHFHQSVPLKPRHEEYTNFTEKVAFEQRLKDYEVTVEKLYNVLLFPDGGWMVDQGEEEEEDSSRTHQLQLLRQLCLPLICFLLHKVLHSTEQYKQCVKIADVIASEQYQLYKVFRKDELQKMLSLLRDTSLEALGKNLDPLGYDMEHK</sequence>
<accession>A0AAD9QBN7</accession>
<dbReference type="EMBL" id="JARQWQ010000044">
    <property type="protein sequence ID" value="KAK2558371.1"/>
    <property type="molecule type" value="Genomic_DNA"/>
</dbReference>
<dbReference type="GO" id="GO:0006406">
    <property type="term" value="P:mRNA export from nucleus"/>
    <property type="evidence" value="ECO:0007669"/>
    <property type="project" value="TreeGrafter"/>
</dbReference>
<comment type="subunit">
    <text evidence="8">Part of the nuclear pore complex (NPC).</text>
</comment>
<dbReference type="GO" id="GO:0031080">
    <property type="term" value="C:nuclear pore outer ring"/>
    <property type="evidence" value="ECO:0007669"/>
    <property type="project" value="TreeGrafter"/>
</dbReference>
<comment type="function">
    <text evidence="8">Functions as a component of the nuclear pore complex (NPC).</text>
</comment>
<keyword evidence="10" id="KW-1185">Reference proteome</keyword>
<evidence type="ECO:0000256" key="8">
    <source>
        <dbReference type="RuleBase" id="RU365072"/>
    </source>
</evidence>
<keyword evidence="3" id="KW-0509">mRNA transport</keyword>
<protein>
    <recommendedName>
        <fullName evidence="8">Nuclear pore complex protein</fullName>
    </recommendedName>
</protein>
<evidence type="ECO:0000256" key="3">
    <source>
        <dbReference type="ARBA" id="ARBA00022816"/>
    </source>
</evidence>
<name>A0AAD9QBN7_ACRCE</name>
<evidence type="ECO:0000313" key="9">
    <source>
        <dbReference type="EMBL" id="KAK2558371.1"/>
    </source>
</evidence>
<evidence type="ECO:0000256" key="1">
    <source>
        <dbReference type="ARBA" id="ARBA00009510"/>
    </source>
</evidence>
<evidence type="ECO:0000256" key="2">
    <source>
        <dbReference type="ARBA" id="ARBA00022448"/>
    </source>
</evidence>
<dbReference type="PANTHER" id="PTHR13003:SF2">
    <property type="entry name" value="NUCLEAR PORE COMPLEX PROTEIN NUP107"/>
    <property type="match status" value="1"/>
</dbReference>
<dbReference type="GO" id="GO:0000973">
    <property type="term" value="P:post-transcriptional tethering of RNA polymerase II gene DNA at nuclear periphery"/>
    <property type="evidence" value="ECO:0007669"/>
    <property type="project" value="TreeGrafter"/>
</dbReference>
<dbReference type="PANTHER" id="PTHR13003">
    <property type="entry name" value="NUP107-RELATED"/>
    <property type="match status" value="1"/>
</dbReference>
<comment type="subcellular location">
    <subcellularLocation>
        <location evidence="8">Nucleus</location>
        <location evidence="8">Nuclear pore complex</location>
    </subcellularLocation>
    <subcellularLocation>
        <location evidence="8">Nucleus membrane</location>
    </subcellularLocation>
</comment>
<evidence type="ECO:0000256" key="5">
    <source>
        <dbReference type="ARBA" id="ARBA00023010"/>
    </source>
</evidence>
<dbReference type="Pfam" id="PF04121">
    <property type="entry name" value="Nup84_Nup100"/>
    <property type="match status" value="3"/>
</dbReference>
<dbReference type="AlphaFoldDB" id="A0AAD9QBN7"/>
<dbReference type="InterPro" id="IPR007252">
    <property type="entry name" value="Nup84/Nup107"/>
</dbReference>